<evidence type="ECO:0000256" key="1">
    <source>
        <dbReference type="SAM" id="MobiDB-lite"/>
    </source>
</evidence>
<feature type="region of interest" description="Disordered" evidence="1">
    <location>
        <begin position="145"/>
        <end position="190"/>
    </location>
</feature>
<protein>
    <recommendedName>
        <fullName evidence="2">Ribosomal protein mS38 C-terminal domain-containing protein</fullName>
    </recommendedName>
</protein>
<feature type="compositionally biased region" description="Basic residues" evidence="1">
    <location>
        <begin position="166"/>
        <end position="190"/>
    </location>
</feature>
<feature type="compositionally biased region" description="Basic and acidic residues" evidence="1">
    <location>
        <begin position="155"/>
        <end position="165"/>
    </location>
</feature>
<dbReference type="PANTHER" id="PTHR32035">
    <property type="entry name" value="AURORA KINASE A-INTERACTING PROTEIN"/>
    <property type="match status" value="1"/>
</dbReference>
<evidence type="ECO:0000313" key="4">
    <source>
        <dbReference type="Proteomes" id="UP000233551"/>
    </source>
</evidence>
<dbReference type="SMART" id="SM01155">
    <property type="entry name" value="DUF1713"/>
    <property type="match status" value="1"/>
</dbReference>
<name>A0A2I0K9X9_PUNGR</name>
<dbReference type="Proteomes" id="UP000233551">
    <property type="component" value="Unassembled WGS sequence"/>
</dbReference>
<evidence type="ECO:0000313" key="3">
    <source>
        <dbReference type="EMBL" id="PKI65352.1"/>
    </source>
</evidence>
<dbReference type="EMBL" id="PGOL01000756">
    <property type="protein sequence ID" value="PKI65352.1"/>
    <property type="molecule type" value="Genomic_DNA"/>
</dbReference>
<dbReference type="Pfam" id="PF08213">
    <property type="entry name" value="COX24_C"/>
    <property type="match status" value="1"/>
</dbReference>
<dbReference type="AlphaFoldDB" id="A0A2I0K9X9"/>
<feature type="compositionally biased region" description="Polar residues" evidence="1">
    <location>
        <begin position="87"/>
        <end position="102"/>
    </location>
</feature>
<feature type="domain" description="Ribosomal protein mS38 C-terminal" evidence="2">
    <location>
        <begin position="161"/>
        <end position="190"/>
    </location>
</feature>
<keyword evidence="4" id="KW-1185">Reference proteome</keyword>
<reference evidence="3 4" key="1">
    <citation type="submission" date="2017-11" db="EMBL/GenBank/DDBJ databases">
        <title>De-novo sequencing of pomegranate (Punica granatum L.) genome.</title>
        <authorList>
            <person name="Akparov Z."/>
            <person name="Amiraslanov A."/>
            <person name="Hajiyeva S."/>
            <person name="Abbasov M."/>
            <person name="Kaur K."/>
            <person name="Hamwieh A."/>
            <person name="Solovyev V."/>
            <person name="Salamov A."/>
            <person name="Braich B."/>
            <person name="Kosarev P."/>
            <person name="Mahmoud A."/>
            <person name="Hajiyev E."/>
            <person name="Babayeva S."/>
            <person name="Izzatullayeva V."/>
            <person name="Mammadov A."/>
            <person name="Mammadov A."/>
            <person name="Sharifova S."/>
            <person name="Ojaghi J."/>
            <person name="Eynullazada K."/>
            <person name="Bayramov B."/>
            <person name="Abdulazimova A."/>
            <person name="Shahmuradov I."/>
        </authorList>
    </citation>
    <scope>NUCLEOTIDE SEQUENCE [LARGE SCALE GENOMIC DNA]</scope>
    <source>
        <strain evidence="4">cv. AG2017</strain>
        <tissue evidence="3">Leaf</tissue>
    </source>
</reference>
<dbReference type="InterPro" id="IPR013177">
    <property type="entry name" value="Ribosomal_mS38_C"/>
</dbReference>
<sequence length="190" mass="21497">MTVRNGPSLNSTAPTMSHCAAALCFRRRRLRLRLREVPPRRALEDSKFSACRSPGWPISCRSSSEAATLRPLACSWAPPIFKRSSHSFRNPQPQHLPSSPNPDQIKPGIPLPPRIDGSPNLSQYQQLIFPNSPFGFCSSPVSSAGVKMSEEAEGDDQRIIRADSVKKKRKRKMNKHKYKKLRKRLRRKAK</sequence>
<proteinExistence type="predicted"/>
<accession>A0A2I0K9X9</accession>
<evidence type="ECO:0000259" key="2">
    <source>
        <dbReference type="SMART" id="SM01155"/>
    </source>
</evidence>
<organism evidence="3 4">
    <name type="scientific">Punica granatum</name>
    <name type="common">Pomegranate</name>
    <dbReference type="NCBI Taxonomy" id="22663"/>
    <lineage>
        <taxon>Eukaryota</taxon>
        <taxon>Viridiplantae</taxon>
        <taxon>Streptophyta</taxon>
        <taxon>Embryophyta</taxon>
        <taxon>Tracheophyta</taxon>
        <taxon>Spermatophyta</taxon>
        <taxon>Magnoliopsida</taxon>
        <taxon>eudicotyledons</taxon>
        <taxon>Gunneridae</taxon>
        <taxon>Pentapetalae</taxon>
        <taxon>rosids</taxon>
        <taxon>malvids</taxon>
        <taxon>Myrtales</taxon>
        <taxon>Lythraceae</taxon>
        <taxon>Punica</taxon>
    </lineage>
</organism>
<gene>
    <name evidence="3" type="ORF">CRG98_014234</name>
</gene>
<feature type="region of interest" description="Disordered" evidence="1">
    <location>
        <begin position="85"/>
        <end position="121"/>
    </location>
</feature>
<dbReference type="PANTHER" id="PTHR32035:SF11">
    <property type="entry name" value="SMALL RIBOSOMAL SUBUNIT PROTEIN MS38"/>
    <property type="match status" value="1"/>
</dbReference>
<comment type="caution">
    <text evidence="3">The sequence shown here is derived from an EMBL/GenBank/DDBJ whole genome shotgun (WGS) entry which is preliminary data.</text>
</comment>